<reference evidence="1 2" key="1">
    <citation type="submission" date="2015-07" db="EMBL/GenBank/DDBJ databases">
        <authorList>
            <consortium name="Pathogen Informatics"/>
        </authorList>
    </citation>
    <scope>NUCLEOTIDE SEQUENCE [LARGE SCALE GENOMIC DNA]</scope>
    <source>
        <strain evidence="1 2">A316</strain>
    </source>
</reference>
<dbReference type="EMBL" id="CWQY01000023">
    <property type="protein sequence ID" value="CSD04063.1"/>
    <property type="molecule type" value="Genomic_DNA"/>
</dbReference>
<accession>A0A656ADK7</accession>
<dbReference type="Proteomes" id="UP000041770">
    <property type="component" value="Unassembled WGS sequence"/>
</dbReference>
<dbReference type="AlphaFoldDB" id="A0A656ADK7"/>
<evidence type="ECO:0000313" key="1">
    <source>
        <dbReference type="EMBL" id="CSD04063.1"/>
    </source>
</evidence>
<gene>
    <name evidence="1" type="ORF">ERS013200_02990</name>
</gene>
<protein>
    <submittedName>
        <fullName evidence="1">Uncharacterized protein</fullName>
    </submittedName>
</protein>
<name>A0A656ADK7_VIBCL</name>
<evidence type="ECO:0000313" key="2">
    <source>
        <dbReference type="Proteomes" id="UP000041770"/>
    </source>
</evidence>
<organism evidence="1 2">
    <name type="scientific">Vibrio cholerae</name>
    <dbReference type="NCBI Taxonomy" id="666"/>
    <lineage>
        <taxon>Bacteria</taxon>
        <taxon>Pseudomonadati</taxon>
        <taxon>Pseudomonadota</taxon>
        <taxon>Gammaproteobacteria</taxon>
        <taxon>Vibrionales</taxon>
        <taxon>Vibrionaceae</taxon>
        <taxon>Vibrio</taxon>
    </lineage>
</organism>
<proteinExistence type="predicted"/>
<sequence>MLRTVHNIMSVLGRGMTNAEKYCFWLGPGTLSKQGNWVGSISYSNSLAQPCSIACWMTSVNQAACAAGNTSYWFKPTR</sequence>